<dbReference type="SUPFAM" id="SSF58100">
    <property type="entry name" value="Bacterial hemolysins"/>
    <property type="match status" value="1"/>
</dbReference>
<evidence type="ECO:0000313" key="6">
    <source>
        <dbReference type="Proteomes" id="UP001208692"/>
    </source>
</evidence>
<dbReference type="RefSeq" id="WP_264846619.1">
    <property type="nucleotide sequence ID" value="NZ_BPMA01000023.1"/>
</dbReference>
<dbReference type="EMBL" id="BQKB01000008">
    <property type="protein sequence ID" value="GJM52041.1"/>
    <property type="molecule type" value="Genomic_DNA"/>
</dbReference>
<proteinExistence type="predicted"/>
<comment type="caution">
    <text evidence="3">The sequence shown here is derived from an EMBL/GenBank/DDBJ whole genome shotgun (WGS) entry which is preliminary data.</text>
</comment>
<evidence type="ECO:0000313" key="4">
    <source>
        <dbReference type="EMBL" id="GJM52041.1"/>
    </source>
</evidence>
<feature type="transmembrane region" description="Helical" evidence="2">
    <location>
        <begin position="129"/>
        <end position="150"/>
    </location>
</feature>
<dbReference type="Proteomes" id="UP001207736">
    <property type="component" value="Unassembled WGS sequence"/>
</dbReference>
<evidence type="ECO:0000313" key="5">
    <source>
        <dbReference type="Proteomes" id="UP001207736"/>
    </source>
</evidence>
<feature type="coiled-coil region" evidence="1">
    <location>
        <begin position="80"/>
        <end position="114"/>
    </location>
</feature>
<dbReference type="EMBL" id="BQKA01000023">
    <property type="protein sequence ID" value="GJM50196.1"/>
    <property type="molecule type" value="Genomic_DNA"/>
</dbReference>
<keyword evidence="6" id="KW-1185">Reference proteome</keyword>
<gene>
    <name evidence="3" type="ORF">RCZ15_11700</name>
    <name evidence="4" type="ORF">RCZ16_03590</name>
</gene>
<organism evidence="3 5">
    <name type="scientific">Capnocytophaga catalasegens</name>
    <dbReference type="NCBI Taxonomy" id="1004260"/>
    <lineage>
        <taxon>Bacteria</taxon>
        <taxon>Pseudomonadati</taxon>
        <taxon>Bacteroidota</taxon>
        <taxon>Flavobacteriia</taxon>
        <taxon>Flavobacteriales</taxon>
        <taxon>Flavobacteriaceae</taxon>
        <taxon>Capnocytophaga</taxon>
    </lineage>
</organism>
<name>A0AAV5AXV0_9FLAO</name>
<dbReference type="Gene3D" id="1.20.1170.10">
    <property type="match status" value="1"/>
</dbReference>
<keyword evidence="1" id="KW-0175">Coiled coil</keyword>
<keyword evidence="2" id="KW-1133">Transmembrane helix</keyword>
<protein>
    <recommendedName>
        <fullName evidence="7">tRNA (Guanine-N1)-methyltransferase</fullName>
    </recommendedName>
</protein>
<reference evidence="3 6" key="1">
    <citation type="submission" date="2021-11" db="EMBL/GenBank/DDBJ databases">
        <title>Draft genome sequence of Capnocytophaga sp. strain KC07075 isolated from cat oral cavity.</title>
        <authorList>
            <person name="Suzuki M."/>
            <person name="Imaoka K."/>
            <person name="Kimura M."/>
            <person name="Morikawa S."/>
            <person name="Maeda K."/>
        </authorList>
    </citation>
    <scope>NUCLEOTIDE SEQUENCE</scope>
    <source>
        <strain evidence="3">KC07075</strain>
        <strain evidence="4 6">KC07079</strain>
    </source>
</reference>
<dbReference type="Proteomes" id="UP001208692">
    <property type="component" value="Unassembled WGS sequence"/>
</dbReference>
<keyword evidence="2" id="KW-0472">Membrane</keyword>
<evidence type="ECO:0000313" key="3">
    <source>
        <dbReference type="EMBL" id="GJM50196.1"/>
    </source>
</evidence>
<evidence type="ECO:0008006" key="7">
    <source>
        <dbReference type="Google" id="ProtNLM"/>
    </source>
</evidence>
<feature type="coiled-coil region" evidence="1">
    <location>
        <begin position="159"/>
        <end position="186"/>
    </location>
</feature>
<evidence type="ECO:0000256" key="2">
    <source>
        <dbReference type="SAM" id="Phobius"/>
    </source>
</evidence>
<keyword evidence="2" id="KW-0812">Transmembrane</keyword>
<accession>A0AAV5AXV0</accession>
<dbReference type="AlphaFoldDB" id="A0AAV5AXV0"/>
<evidence type="ECO:0000256" key="1">
    <source>
        <dbReference type="SAM" id="Coils"/>
    </source>
</evidence>
<sequence length="201" mass="23385">MKLKIFISTLVLTSMQTSWGQESTDTLAVAVNRPNTIENQFDDVIEKSNSWQQFKVVPKMKLYTLKKNIQDSLKAQQNLLLEKTNAITGNEQQIKELNQQIDTLQNNLNELKNEKDSINFFGALISKGLYSVIVWGIIFVLTSLLAFYIFRFSKSNIVTKRSIKDLEELQSEYEDYRSKAIEREQKVRRQLQDEINKNRGI</sequence>